<reference evidence="2 3" key="1">
    <citation type="submission" date="2015-04" db="EMBL/GenBank/DDBJ databases">
        <title>The draft genome sequence of Roseovarius sp.R12b.</title>
        <authorList>
            <person name="Li G."/>
            <person name="Lai Q."/>
            <person name="Shao Z."/>
            <person name="Yan P."/>
        </authorList>
    </citation>
    <scope>NUCLEOTIDE SEQUENCE [LARGE SCALE GENOMIC DNA]</scope>
    <source>
        <strain evidence="2 3">R12B</strain>
    </source>
</reference>
<gene>
    <name evidence="2" type="ORF">XM53_09825</name>
</gene>
<proteinExistence type="predicted"/>
<dbReference type="OrthoDB" id="7872651at2"/>
<name>A0A0T5NVC3_9RHOB</name>
<keyword evidence="1" id="KW-1133">Transmembrane helix</keyword>
<dbReference type="Pfam" id="PF20082">
    <property type="entry name" value="DUF6476"/>
    <property type="match status" value="1"/>
</dbReference>
<keyword evidence="3" id="KW-1185">Reference proteome</keyword>
<sequence length="102" mass="11062">MNDTPQPPSIDPGMVRYLRTLVTVLTGVMILGFLVIVALFVTKFSGATRVALPDEITLPDGTTPTAFTRANGWYAVVTDADTILVFDETTGELRQTIEVTTD</sequence>
<dbReference type="RefSeq" id="WP_057792787.1">
    <property type="nucleotide sequence ID" value="NZ_LAXJ01000008.1"/>
</dbReference>
<dbReference type="PATRIC" id="fig|1641875.4.peg.4379"/>
<dbReference type="Proteomes" id="UP000051295">
    <property type="component" value="Unassembled WGS sequence"/>
</dbReference>
<dbReference type="STRING" id="1641875.XM53_09825"/>
<feature type="transmembrane region" description="Helical" evidence="1">
    <location>
        <begin position="20"/>
        <end position="41"/>
    </location>
</feature>
<comment type="caution">
    <text evidence="2">The sequence shown here is derived from an EMBL/GenBank/DDBJ whole genome shotgun (WGS) entry which is preliminary data.</text>
</comment>
<dbReference type="EMBL" id="LAXJ01000008">
    <property type="protein sequence ID" value="KRS12852.1"/>
    <property type="molecule type" value="Genomic_DNA"/>
</dbReference>
<evidence type="ECO:0000256" key="1">
    <source>
        <dbReference type="SAM" id="Phobius"/>
    </source>
</evidence>
<evidence type="ECO:0000313" key="3">
    <source>
        <dbReference type="Proteomes" id="UP000051295"/>
    </source>
</evidence>
<keyword evidence="1" id="KW-0472">Membrane</keyword>
<dbReference type="InterPro" id="IPR045519">
    <property type="entry name" value="DUF6476"/>
</dbReference>
<protein>
    <submittedName>
        <fullName evidence="2">Uncharacterized protein</fullName>
    </submittedName>
</protein>
<dbReference type="AlphaFoldDB" id="A0A0T5NVC3"/>
<accession>A0A0T5NVC3</accession>
<evidence type="ECO:0000313" key="2">
    <source>
        <dbReference type="EMBL" id="KRS12852.1"/>
    </source>
</evidence>
<organism evidence="2 3">
    <name type="scientific">Roseovarius atlanticus</name>
    <dbReference type="NCBI Taxonomy" id="1641875"/>
    <lineage>
        <taxon>Bacteria</taxon>
        <taxon>Pseudomonadati</taxon>
        <taxon>Pseudomonadota</taxon>
        <taxon>Alphaproteobacteria</taxon>
        <taxon>Rhodobacterales</taxon>
        <taxon>Roseobacteraceae</taxon>
        <taxon>Roseovarius</taxon>
    </lineage>
</organism>
<keyword evidence="1" id="KW-0812">Transmembrane</keyword>